<comment type="caution">
    <text evidence="1">The sequence shown here is derived from an EMBL/GenBank/DDBJ whole genome shotgun (WGS) entry which is preliminary data.</text>
</comment>
<accession>A8SDA4</accession>
<dbReference type="EMBL" id="ABED02000028">
    <property type="protein sequence ID" value="EDP20838.1"/>
    <property type="molecule type" value="Genomic_DNA"/>
</dbReference>
<sequence length="44" mass="5417">MLPGKKNKTFPFYNKNVLAKTVFFCYTLANEYSCNRRMLWKRMY</sequence>
<dbReference type="AlphaFoldDB" id="A8SDA4"/>
<protein>
    <submittedName>
        <fullName evidence="1">Uncharacterized protein</fullName>
    </submittedName>
</protein>
<reference evidence="1 2" key="2">
    <citation type="submission" date="2007-09" db="EMBL/GenBank/DDBJ databases">
        <authorList>
            <person name="Fulton L."/>
            <person name="Clifton S."/>
            <person name="Fulton B."/>
            <person name="Xu J."/>
            <person name="Minx P."/>
            <person name="Pepin K.H."/>
            <person name="Johnson M."/>
            <person name="Thiruvilangam P."/>
            <person name="Bhonagiri V."/>
            <person name="Nash W.E."/>
            <person name="Mardis E.R."/>
            <person name="Wilson R.K."/>
        </authorList>
    </citation>
    <scope>NUCLEOTIDE SEQUENCE [LARGE SCALE GENOMIC DNA]</scope>
    <source>
        <strain evidence="1 2">M21/2</strain>
    </source>
</reference>
<reference evidence="1 2" key="1">
    <citation type="submission" date="2007-09" db="EMBL/GenBank/DDBJ databases">
        <title>Draft genome sequence of Faecalibacterium prausnitzii M21/2.</title>
        <authorList>
            <person name="Sudarsanam P."/>
            <person name="Ley R."/>
            <person name="Guruge J."/>
            <person name="Turnbaugh P.J."/>
            <person name="Mahowald M."/>
            <person name="Liep D."/>
            <person name="Gordon J."/>
        </authorList>
    </citation>
    <scope>NUCLEOTIDE SEQUENCE [LARGE SCALE GENOMIC DNA]</scope>
    <source>
        <strain evidence="1 2">M21/2</strain>
    </source>
</reference>
<proteinExistence type="predicted"/>
<evidence type="ECO:0000313" key="2">
    <source>
        <dbReference type="Proteomes" id="UP000005945"/>
    </source>
</evidence>
<name>A8SDA4_9FIRM</name>
<gene>
    <name evidence="1" type="ORF">FAEPRAM212_02163</name>
</gene>
<organism evidence="1 2">
    <name type="scientific">Faecalibacterium prausnitzii M21/2</name>
    <dbReference type="NCBI Taxonomy" id="411485"/>
    <lineage>
        <taxon>Bacteria</taxon>
        <taxon>Bacillati</taxon>
        <taxon>Bacillota</taxon>
        <taxon>Clostridia</taxon>
        <taxon>Eubacteriales</taxon>
        <taxon>Oscillospiraceae</taxon>
        <taxon>Faecalibacterium</taxon>
    </lineage>
</organism>
<dbReference type="HOGENOM" id="CLU_3216540_0_0_9"/>
<evidence type="ECO:0000313" key="1">
    <source>
        <dbReference type="EMBL" id="EDP20838.1"/>
    </source>
</evidence>
<dbReference type="Proteomes" id="UP000005945">
    <property type="component" value="Unassembled WGS sequence"/>
</dbReference>